<dbReference type="EMBL" id="CP013109">
    <property type="protein sequence ID" value="APG93712.1"/>
    <property type="molecule type" value="Genomic_DNA"/>
</dbReference>
<keyword evidence="1" id="KW-0614">Plasmid</keyword>
<evidence type="ECO:0000313" key="1">
    <source>
        <dbReference type="EMBL" id="APG93712.1"/>
    </source>
</evidence>
<dbReference type="InterPro" id="IPR015309">
    <property type="entry name" value="Tscrpt_rep_TraM"/>
</dbReference>
<proteinExistence type="predicted"/>
<dbReference type="Gene3D" id="1.10.287.160">
    <property type="entry name" value="HR1 repeat"/>
    <property type="match status" value="1"/>
</dbReference>
<dbReference type="RefSeq" id="WP_037385819.1">
    <property type="nucleotide sequence ID" value="NZ_CP013109.1"/>
</dbReference>
<dbReference type="GO" id="GO:0045892">
    <property type="term" value="P:negative regulation of DNA-templated transcription"/>
    <property type="evidence" value="ECO:0007669"/>
    <property type="project" value="InterPro"/>
</dbReference>
<organism evidence="1 2">
    <name type="scientific">Sinorhizobium americanum</name>
    <dbReference type="NCBI Taxonomy" id="194963"/>
    <lineage>
        <taxon>Bacteria</taxon>
        <taxon>Pseudomonadati</taxon>
        <taxon>Pseudomonadota</taxon>
        <taxon>Alphaproteobacteria</taxon>
        <taxon>Hyphomicrobiales</taxon>
        <taxon>Rhizobiaceae</taxon>
        <taxon>Sinorhizobium/Ensifer group</taxon>
        <taxon>Sinorhizobium</taxon>
    </lineage>
</organism>
<dbReference type="AlphaFoldDB" id="A0A1L3LUG5"/>
<geneLocation type="plasmid" evidence="1 2">
    <name>B</name>
</geneLocation>
<dbReference type="Pfam" id="PF09228">
    <property type="entry name" value="Prok-TraM"/>
    <property type="match status" value="1"/>
</dbReference>
<protein>
    <submittedName>
        <fullName evidence="1">Transcriptional repressor TraM</fullName>
    </submittedName>
</protein>
<gene>
    <name evidence="1" type="primary">traM</name>
    <name evidence="1" type="ORF">SAMCFNEI73_pB0516</name>
</gene>
<dbReference type="OrthoDB" id="8302520at2"/>
<accession>A0A1L3LUG5</accession>
<dbReference type="KEGG" id="same:SAMCFNEI73_pB0516"/>
<dbReference type="Proteomes" id="UP000182306">
    <property type="component" value="Plasmid B"/>
</dbReference>
<reference evidence="1 2" key="1">
    <citation type="submission" date="2015-10" db="EMBL/GenBank/DDBJ databases">
        <title>Genomic differences between typical nodule nitrogen-fixing rhizobial strains and those coming from bean seeds.</title>
        <authorList>
            <person name="Peralta H."/>
            <person name="Aguilar-Vera A."/>
            <person name="Diaz R."/>
            <person name="Mora Y."/>
            <person name="Martinez-Batallar G."/>
            <person name="Salazar E."/>
            <person name="Vargas-Lagunas C."/>
            <person name="Encarnacion S."/>
            <person name="Girard L."/>
            <person name="Mora J."/>
        </authorList>
    </citation>
    <scope>NUCLEOTIDE SEQUENCE [LARGE SCALE GENOMIC DNA]</scope>
    <source>
        <strain evidence="1 2">CFNEI 73</strain>
        <plasmid evidence="1 2">B</plasmid>
    </source>
</reference>
<keyword evidence="2" id="KW-1185">Reference proteome</keyword>
<sequence>MAERNASGKAEEPTEAGSRYSSLKKEELADLAVSAILQHRRLLIADEAVYQEWLRASADPSVSSAVLQSLQDEHLARQKKSQAQQEELSEIVEALGYVPDVPPEDED</sequence>
<evidence type="ECO:0000313" key="2">
    <source>
        <dbReference type="Proteomes" id="UP000182306"/>
    </source>
</evidence>
<name>A0A1L3LUG5_9HYPH</name>